<feature type="region of interest" description="Disordered" evidence="1">
    <location>
        <begin position="182"/>
        <end position="215"/>
    </location>
</feature>
<dbReference type="EMBL" id="OB662658">
    <property type="protein sequence ID" value="CAD7230400.1"/>
    <property type="molecule type" value="Genomic_DNA"/>
</dbReference>
<feature type="compositionally biased region" description="Basic and acidic residues" evidence="1">
    <location>
        <begin position="188"/>
        <end position="201"/>
    </location>
</feature>
<dbReference type="GO" id="GO:0007264">
    <property type="term" value="P:small GTPase-mediated signal transduction"/>
    <property type="evidence" value="ECO:0007669"/>
    <property type="project" value="InterPro"/>
</dbReference>
<gene>
    <name evidence="3" type="ORF">CTOB1V02_LOCUS8258</name>
</gene>
<evidence type="ECO:0000259" key="2">
    <source>
        <dbReference type="Pfam" id="PF11878"/>
    </source>
</evidence>
<feature type="region of interest" description="Disordered" evidence="1">
    <location>
        <begin position="1"/>
        <end position="60"/>
    </location>
</feature>
<protein>
    <recommendedName>
        <fullName evidence="2">Dedicator of cytokinesis C/D N-terminal domain-containing protein</fullName>
    </recommendedName>
</protein>
<reference evidence="3" key="1">
    <citation type="submission" date="2020-11" db="EMBL/GenBank/DDBJ databases">
        <authorList>
            <person name="Tran Van P."/>
        </authorList>
    </citation>
    <scope>NUCLEOTIDE SEQUENCE</scope>
</reference>
<feature type="compositionally biased region" description="Polar residues" evidence="1">
    <location>
        <begin position="205"/>
        <end position="215"/>
    </location>
</feature>
<organism evidence="3">
    <name type="scientific">Cyprideis torosa</name>
    <dbReference type="NCBI Taxonomy" id="163714"/>
    <lineage>
        <taxon>Eukaryota</taxon>
        <taxon>Metazoa</taxon>
        <taxon>Ecdysozoa</taxon>
        <taxon>Arthropoda</taxon>
        <taxon>Crustacea</taxon>
        <taxon>Oligostraca</taxon>
        <taxon>Ostracoda</taxon>
        <taxon>Podocopa</taxon>
        <taxon>Podocopida</taxon>
        <taxon>Cytherocopina</taxon>
        <taxon>Cytheroidea</taxon>
        <taxon>Cytherideidae</taxon>
        <taxon>Cyprideis</taxon>
    </lineage>
</organism>
<sequence>MMQRAEHEKQARNLPSRLAKGERSFAQKLNKQSAAELREQARRQAAALQPGAASPSLSLRSDHSLRSGISLGIPLSNTFSSPDEIPDPPDFESISSQWTHQADSLCSFPSDDIGIRVIPRTCRLLSPVLADNVGLELSPVIRDALRSYSRDWVSLHRRYQEYSASLIAPRWRLERALALEPPPPQQYEADRSSPDKEDNKFDPSTGFSASNSPTPRGSWASSIFDLHSSVHDPLLPKLLDSVDASSLEEENARRRHEGRPDKLFSLCPQPDEPQGVETRLPADIPSEHLGHRILVMCSRLK</sequence>
<dbReference type="AlphaFoldDB" id="A0A7R8ZNH1"/>
<name>A0A7R8ZNH1_9CRUS</name>
<feature type="compositionally biased region" description="Basic and acidic residues" evidence="1">
    <location>
        <begin position="1"/>
        <end position="11"/>
    </location>
</feature>
<dbReference type="GO" id="GO:0005085">
    <property type="term" value="F:guanyl-nucleotide exchange factor activity"/>
    <property type="evidence" value="ECO:0007669"/>
    <property type="project" value="InterPro"/>
</dbReference>
<feature type="compositionally biased region" description="Low complexity" evidence="1">
    <location>
        <begin position="43"/>
        <end position="59"/>
    </location>
</feature>
<feature type="region of interest" description="Disordered" evidence="1">
    <location>
        <begin position="249"/>
        <end position="275"/>
    </location>
</feature>
<accession>A0A7R8ZNH1</accession>
<dbReference type="InterPro" id="IPR026791">
    <property type="entry name" value="DOCK"/>
</dbReference>
<proteinExistence type="predicted"/>
<dbReference type="PANTHER" id="PTHR23317">
    <property type="entry name" value="DEDICATOR OF CYTOKINESIS DOCK"/>
    <property type="match status" value="1"/>
</dbReference>
<feature type="domain" description="Dedicator of cytokinesis C/D N-terminal" evidence="2">
    <location>
        <begin position="87"/>
        <end position="190"/>
    </location>
</feature>
<dbReference type="InterPro" id="IPR021816">
    <property type="entry name" value="DOCK_C/D_N"/>
</dbReference>
<evidence type="ECO:0000313" key="3">
    <source>
        <dbReference type="EMBL" id="CAD7230400.1"/>
    </source>
</evidence>
<dbReference type="OrthoDB" id="6538057at2759"/>
<dbReference type="Pfam" id="PF11878">
    <property type="entry name" value="DOCK_C-D_N"/>
    <property type="match status" value="1"/>
</dbReference>
<dbReference type="PANTHER" id="PTHR23317:SF76">
    <property type="entry name" value="LD20667P"/>
    <property type="match status" value="1"/>
</dbReference>
<evidence type="ECO:0000256" key="1">
    <source>
        <dbReference type="SAM" id="MobiDB-lite"/>
    </source>
</evidence>